<dbReference type="PANTHER" id="PTHR43060">
    <property type="entry name" value="3-HYDROXYISOBUTYRATE DEHYDROGENASE-LIKE 1, MITOCHONDRIAL-RELATED"/>
    <property type="match status" value="1"/>
</dbReference>
<dbReference type="GO" id="GO:0050661">
    <property type="term" value="F:NADP binding"/>
    <property type="evidence" value="ECO:0007669"/>
    <property type="project" value="InterPro"/>
</dbReference>
<feature type="domain" description="6-phosphogluconate dehydrogenase NADP-binding" evidence="1">
    <location>
        <begin position="7"/>
        <end position="165"/>
    </location>
</feature>
<dbReference type="PANTHER" id="PTHR43060:SF17">
    <property type="entry name" value="L-THREONATE DEHYDROGENASE"/>
    <property type="match status" value="1"/>
</dbReference>
<dbReference type="GO" id="GO:0051287">
    <property type="term" value="F:NAD binding"/>
    <property type="evidence" value="ECO:0007669"/>
    <property type="project" value="InterPro"/>
</dbReference>
<evidence type="ECO:0000259" key="2">
    <source>
        <dbReference type="Pfam" id="PF14833"/>
    </source>
</evidence>
<comment type="caution">
    <text evidence="3">The sequence shown here is derived from an EMBL/GenBank/DDBJ whole genome shotgun (WGS) entry which is preliminary data.</text>
</comment>
<dbReference type="Gene3D" id="3.40.50.720">
    <property type="entry name" value="NAD(P)-binding Rossmann-like Domain"/>
    <property type="match status" value="1"/>
</dbReference>
<dbReference type="Pfam" id="PF03446">
    <property type="entry name" value="NAD_binding_2"/>
    <property type="match status" value="1"/>
</dbReference>
<dbReference type="OrthoDB" id="48988at2759"/>
<dbReference type="InterPro" id="IPR029154">
    <property type="entry name" value="HIBADH-like_NADP-bd"/>
</dbReference>
<name>A0A1J9QZG0_9EURO</name>
<evidence type="ECO:0000313" key="3">
    <source>
        <dbReference type="EMBL" id="OJD21607.1"/>
    </source>
</evidence>
<evidence type="ECO:0008006" key="5">
    <source>
        <dbReference type="Google" id="ProtNLM"/>
    </source>
</evidence>
<dbReference type="PROSITE" id="PS00895">
    <property type="entry name" value="3_HYDROXYISOBUT_DH"/>
    <property type="match status" value="1"/>
</dbReference>
<evidence type="ECO:0000259" key="1">
    <source>
        <dbReference type="Pfam" id="PF03446"/>
    </source>
</evidence>
<dbReference type="InterPro" id="IPR013328">
    <property type="entry name" value="6PGD_dom2"/>
</dbReference>
<protein>
    <recommendedName>
        <fullName evidence="5">3-hydroxyisobutyrate dehydrogenase</fullName>
    </recommendedName>
</protein>
<dbReference type="SUPFAM" id="SSF51735">
    <property type="entry name" value="NAD(P)-binding Rossmann-fold domains"/>
    <property type="match status" value="1"/>
</dbReference>
<dbReference type="GO" id="GO:0016491">
    <property type="term" value="F:oxidoreductase activity"/>
    <property type="evidence" value="ECO:0007669"/>
    <property type="project" value="InterPro"/>
</dbReference>
<proteinExistence type="predicted"/>
<evidence type="ECO:0000313" key="4">
    <source>
        <dbReference type="Proteomes" id="UP000242791"/>
    </source>
</evidence>
<sequence>MTTQKPSIGFVGLGLMGFGMAANLVKQGYTVKGYDISEPMLARFRTAGGHTASSPGDAANENFFCVCMVATAAQAQAVIFDEEKGVAKALPNGATLILCSTVPAVSAQSFRDQLVSIGREDVYFIDAPVSGGARKAGEGTLTIMAGGSDAALEQGKFLLEEMADTHKLYLVPGGIGAGSNMKMIHQVLAAIHILAASEVMGLAAHLGLDAKEAEEALTSSEAWSFMHENRCERMLIEDYYPGASAVTIILKDVAIVTAAARLHNFPTPLCSIAEQTFLTALPLGFGGDDDASVVRLYHRDPITKAEQKASLNPQSNAAALKLIINLLTNIHLVAAAEAISFARLLKVDLPLVYDVVNAAAGASKVFKLRGAEMMAGLAGGIDGGGNGGKRKTVNEAIAELVAVVQAARDVNCPLHLGNAALNLLYVARRLGLGEEADSHVLRVYENV</sequence>
<dbReference type="EMBL" id="LGTZ01001351">
    <property type="protein sequence ID" value="OJD21607.1"/>
    <property type="molecule type" value="Genomic_DNA"/>
</dbReference>
<feature type="domain" description="3-hydroxyisobutyrate dehydrogenase-like NAD-binding" evidence="2">
    <location>
        <begin position="176"/>
        <end position="297"/>
    </location>
</feature>
<dbReference type="InterPro" id="IPR006115">
    <property type="entry name" value="6PGDH_NADP-bd"/>
</dbReference>
<dbReference type="Proteomes" id="UP000242791">
    <property type="component" value="Unassembled WGS sequence"/>
</dbReference>
<dbReference type="InterPro" id="IPR002204">
    <property type="entry name" value="3-OH-isobutyrate_DH-rel_CS"/>
</dbReference>
<dbReference type="STRING" id="1658174.A0A1J9QZG0"/>
<organism evidence="3 4">
    <name type="scientific">Blastomyces percursus</name>
    <dbReference type="NCBI Taxonomy" id="1658174"/>
    <lineage>
        <taxon>Eukaryota</taxon>
        <taxon>Fungi</taxon>
        <taxon>Dikarya</taxon>
        <taxon>Ascomycota</taxon>
        <taxon>Pezizomycotina</taxon>
        <taxon>Eurotiomycetes</taxon>
        <taxon>Eurotiomycetidae</taxon>
        <taxon>Onygenales</taxon>
        <taxon>Ajellomycetaceae</taxon>
        <taxon>Blastomyces</taxon>
    </lineage>
</organism>
<dbReference type="VEuPathDB" id="FungiDB:ACJ73_07053"/>
<accession>A0A1J9QZG0</accession>
<dbReference type="InterPro" id="IPR036291">
    <property type="entry name" value="NAD(P)-bd_dom_sf"/>
</dbReference>
<keyword evidence="4" id="KW-1185">Reference proteome</keyword>
<dbReference type="Pfam" id="PF14833">
    <property type="entry name" value="NAD_binding_11"/>
    <property type="match status" value="2"/>
</dbReference>
<dbReference type="Gene3D" id="1.10.1040.10">
    <property type="entry name" value="N-(1-d-carboxylethyl)-l-norvaline Dehydrogenase, domain 2"/>
    <property type="match status" value="2"/>
</dbReference>
<dbReference type="SUPFAM" id="SSF48179">
    <property type="entry name" value="6-phosphogluconate dehydrogenase C-terminal domain-like"/>
    <property type="match status" value="2"/>
</dbReference>
<dbReference type="AlphaFoldDB" id="A0A1J9QZG0"/>
<reference evidence="3 4" key="1">
    <citation type="submission" date="2015-08" db="EMBL/GenBank/DDBJ databases">
        <title>Emmonsia species relationships and genome sequence.</title>
        <authorList>
            <person name="Cuomo C.A."/>
            <person name="Schwartz I.S."/>
            <person name="Kenyon C."/>
            <person name="De Hoog G.S."/>
            <person name="Govender N.P."/>
            <person name="Botha A."/>
            <person name="Moreno L."/>
            <person name="De Vries M."/>
            <person name="Munoz J.F."/>
            <person name="Stielow J.B."/>
        </authorList>
    </citation>
    <scope>NUCLEOTIDE SEQUENCE [LARGE SCALE GENOMIC DNA]</scope>
    <source>
        <strain evidence="3 4">EI222</strain>
    </source>
</reference>
<gene>
    <name evidence="3" type="ORF">ACJ73_07053</name>
</gene>
<feature type="domain" description="3-hydroxyisobutyrate dehydrogenase-like NAD-binding" evidence="2">
    <location>
        <begin position="317"/>
        <end position="444"/>
    </location>
</feature>
<dbReference type="InterPro" id="IPR008927">
    <property type="entry name" value="6-PGluconate_DH-like_C_sf"/>
</dbReference>